<name>A0A1J7J961_9PEZI</name>
<proteinExistence type="predicted"/>
<protein>
    <submittedName>
        <fullName evidence="1">Uncharacterized protein</fullName>
    </submittedName>
</protein>
<keyword evidence="2" id="KW-1185">Reference proteome</keyword>
<dbReference type="EMBL" id="KV875105">
    <property type="protein sequence ID" value="OIW24058.1"/>
    <property type="molecule type" value="Genomic_DNA"/>
</dbReference>
<organism evidence="1 2">
    <name type="scientific">Coniochaeta ligniaria NRRL 30616</name>
    <dbReference type="NCBI Taxonomy" id="1408157"/>
    <lineage>
        <taxon>Eukaryota</taxon>
        <taxon>Fungi</taxon>
        <taxon>Dikarya</taxon>
        <taxon>Ascomycota</taxon>
        <taxon>Pezizomycotina</taxon>
        <taxon>Sordariomycetes</taxon>
        <taxon>Sordariomycetidae</taxon>
        <taxon>Coniochaetales</taxon>
        <taxon>Coniochaetaceae</taxon>
        <taxon>Coniochaeta</taxon>
    </lineage>
</organism>
<evidence type="ECO:0000313" key="1">
    <source>
        <dbReference type="EMBL" id="OIW24058.1"/>
    </source>
</evidence>
<gene>
    <name evidence="1" type="ORF">CONLIGDRAFT_123655</name>
</gene>
<sequence length="160" mass="17111">MLTDGMSRVEDSKSQKIIPRWKIGWLTLSPLSGPLPHEKWSTLATNRWQQRHSQSNSIGRLLARKAGYGGANCHCRGPFIPAASAVGGNCTAAATLQHANLAVANLTMENARAPRYLISGVPGLGLLLLSPPRSSLTGSFFSLLFHCPFKSCAVSRSAAV</sequence>
<evidence type="ECO:0000313" key="2">
    <source>
        <dbReference type="Proteomes" id="UP000182658"/>
    </source>
</evidence>
<accession>A0A1J7J961</accession>
<reference evidence="1 2" key="1">
    <citation type="submission" date="2016-10" db="EMBL/GenBank/DDBJ databases">
        <title>Draft genome sequence of Coniochaeta ligniaria NRRL30616, a lignocellulolytic fungus for bioabatement of inhibitors in plant biomass hydrolysates.</title>
        <authorList>
            <consortium name="DOE Joint Genome Institute"/>
            <person name="Jimenez D.J."/>
            <person name="Hector R.E."/>
            <person name="Riley R."/>
            <person name="Sun H."/>
            <person name="Grigoriev I.V."/>
            <person name="Van Elsas J.D."/>
            <person name="Nichols N.N."/>
        </authorList>
    </citation>
    <scope>NUCLEOTIDE SEQUENCE [LARGE SCALE GENOMIC DNA]</scope>
    <source>
        <strain evidence="1 2">NRRL 30616</strain>
    </source>
</reference>
<dbReference type="AlphaFoldDB" id="A0A1J7J961"/>
<dbReference type="InParanoid" id="A0A1J7J961"/>
<dbReference type="Proteomes" id="UP000182658">
    <property type="component" value="Unassembled WGS sequence"/>
</dbReference>